<sequence>MLPTSAICYLAGLASISSLFGPAFAAQTSEWKPRSVYQTMTDRFARTDGSTTSPCDLEEGNYCGGSWRGTINHLDYIQGMGFDAVMISPIIKNIDGRVSYGEAYHGYWPLDIYDLNSHFGTSQDLLDLGDALHARGMYLMMDTVINNMAYITNGTDPATHIDYSVFTPFNNADYFHPYCEITDWNNYTDAQLCQTGDNKTALPDLFTEHNDVQQLLENWATDTIKKYSIDGLRIDAAKHVSPGFLKNFGDKAGVFMTGEVLDRNVDTVCNYQSKYIGSMPNYPIYYAMIDAFTKGNVSELPNQVEVMKNACPDVAAMVSFSENHDLQRIANMTSDLSLAKNIITFTLLFDGIPMLYQGQEQHLNGVFNPWNREAIWLTGYKTDAVLYKLIATLNGIRKHAYTLDAGYVDTQTHSIFTGGSELAFSKGVEGRQVIMLLSNQGTQGKPYTLTLQVSFNAGTAVTDVLNCKAYSVDERGELSIDMDQGEPRVLFPTKLMNGKAARNLDQLPSWTAPDNTLILQAFEWHMPADRRHWARLKAALPEFKAIGVDQLWIPPGCKGMDPSGNGYDIYDLYDLGEFDQKGAVSTKWGTRQELEDLICQAQALDIKIIWDAVLNHKAGADFPESFEAVEVDAKRRDIEVSEPLKIDGWVGFDFRGRGDVYSSMKYNWQHFSGVDWDDRRKHQAIYKIHAPRKDWATDVSGENGNYDYLMFADLDLSHPEVRKDVLQWGTWITETLSLSGMRLDAAKHFSAKFQKDFVDHIRSTANPDFFVIGEYWTGDVKAIVNYLEELEHKIAAYDVPLVEKFSKLSHAREADLRGIFADTLVQRRPDQAVTIVANHDTQPGQMLETPVASDFKLLAYCLTLLRKEGLPCVFWGDLYGIRGNAARPITPACNGKLPILTKARKLYAYGEQEDYFDQPNCIGFVRYGNARHNSGLACIISNSGAAKKRMFIGRRNTNQRWIDILGHRPGAVIIDKWGYGLFTVNAMSASVWVDSAAVSCGDIEEKLNILPEGSQDQAAQFTVPKGEFMNLRVIVTATSAGQT</sequence>
<evidence type="ECO:0000256" key="1">
    <source>
        <dbReference type="ARBA" id="ARBA00000548"/>
    </source>
</evidence>
<feature type="chain" id="PRO_5012639642" description="alpha-amylase" evidence="13">
    <location>
        <begin position="26"/>
        <end position="1043"/>
    </location>
</feature>
<dbReference type="Pfam" id="PF00128">
    <property type="entry name" value="Alpha-amylase"/>
    <property type="match status" value="2"/>
</dbReference>
<comment type="cofactor">
    <cofactor evidence="2">
        <name>Ca(2+)</name>
        <dbReference type="ChEBI" id="CHEBI:29108"/>
    </cofactor>
</comment>
<dbReference type="CDD" id="cd11318">
    <property type="entry name" value="AmyAc_bac_fung_AmyA"/>
    <property type="match status" value="1"/>
</dbReference>
<comment type="catalytic activity">
    <reaction evidence="1">
        <text>Endohydrolysis of (1-&gt;4)-alpha-D-glucosidic linkages in polysaccharides containing three or more (1-&gt;4)-alpha-linked D-glucose units.</text>
        <dbReference type="EC" id="3.2.1.1"/>
    </reaction>
</comment>
<organism evidence="15 16">
    <name type="scientific">Penicillium brasilianum</name>
    <dbReference type="NCBI Taxonomy" id="104259"/>
    <lineage>
        <taxon>Eukaryota</taxon>
        <taxon>Fungi</taxon>
        <taxon>Dikarya</taxon>
        <taxon>Ascomycota</taxon>
        <taxon>Pezizomycotina</taxon>
        <taxon>Eurotiomycetes</taxon>
        <taxon>Eurotiomycetidae</taxon>
        <taxon>Eurotiales</taxon>
        <taxon>Aspergillaceae</taxon>
        <taxon>Penicillium</taxon>
    </lineage>
</organism>
<accession>A0A1S9S1V0</accession>
<dbReference type="InterPro" id="IPR006046">
    <property type="entry name" value="Alpha_amylase"/>
</dbReference>
<dbReference type="PANTHER" id="PTHR10357">
    <property type="entry name" value="ALPHA-AMYLASE FAMILY MEMBER"/>
    <property type="match status" value="1"/>
</dbReference>
<evidence type="ECO:0000313" key="16">
    <source>
        <dbReference type="Proteomes" id="UP000190744"/>
    </source>
</evidence>
<proteinExistence type="inferred from homology"/>
<feature type="domain" description="Glycosyl hydrolase family 13 catalytic" evidence="14">
    <location>
        <begin position="38"/>
        <end position="397"/>
    </location>
</feature>
<feature type="domain" description="Glycosyl hydrolase family 13 catalytic" evidence="14">
    <location>
        <begin position="516"/>
        <end position="904"/>
    </location>
</feature>
<dbReference type="InterPro" id="IPR017853">
    <property type="entry name" value="GH"/>
</dbReference>
<evidence type="ECO:0000256" key="10">
    <source>
        <dbReference type="ARBA" id="ARBA00023277"/>
    </source>
</evidence>
<evidence type="ECO:0000256" key="12">
    <source>
        <dbReference type="RuleBase" id="RU003615"/>
    </source>
</evidence>
<dbReference type="PANTHER" id="PTHR10357:SF220">
    <property type="entry name" value="ALPHA-AMYLASE"/>
    <property type="match status" value="1"/>
</dbReference>
<keyword evidence="13" id="KW-0732">Signal</keyword>
<evidence type="ECO:0000256" key="4">
    <source>
        <dbReference type="ARBA" id="ARBA00012595"/>
    </source>
</evidence>
<dbReference type="InterPro" id="IPR015340">
    <property type="entry name" value="A_amylase_C_dom"/>
</dbReference>
<keyword evidence="5" id="KW-0479">Metal-binding</keyword>
<comment type="similarity">
    <text evidence="3 12">Belongs to the glycosyl hydrolase 13 family.</text>
</comment>
<keyword evidence="6" id="KW-0378">Hydrolase</keyword>
<keyword evidence="10" id="KW-0119">Carbohydrate metabolism</keyword>
<dbReference type="InterPro" id="IPR013780">
    <property type="entry name" value="Glyco_hydro_b"/>
</dbReference>
<dbReference type="Gene3D" id="2.40.30.140">
    <property type="match status" value="1"/>
</dbReference>
<dbReference type="AlphaFoldDB" id="A0A1S9S1V0"/>
<evidence type="ECO:0000256" key="7">
    <source>
        <dbReference type="ARBA" id="ARBA00022837"/>
    </source>
</evidence>
<dbReference type="CDD" id="cd11319">
    <property type="entry name" value="AmyAc_euk_AmyA"/>
    <property type="match status" value="1"/>
</dbReference>
<evidence type="ECO:0000256" key="6">
    <source>
        <dbReference type="ARBA" id="ARBA00022801"/>
    </source>
</evidence>
<keyword evidence="11" id="KW-0326">Glycosidase</keyword>
<dbReference type="Pfam" id="PF09260">
    <property type="entry name" value="A_amylase_dom_C"/>
    <property type="match status" value="1"/>
</dbReference>
<dbReference type="NCBIfam" id="NF006968">
    <property type="entry name" value="PRK09441.1-1"/>
    <property type="match status" value="1"/>
</dbReference>
<evidence type="ECO:0000256" key="11">
    <source>
        <dbReference type="ARBA" id="ARBA00023295"/>
    </source>
</evidence>
<evidence type="ECO:0000313" key="15">
    <source>
        <dbReference type="EMBL" id="OOQ91764.1"/>
    </source>
</evidence>
<evidence type="ECO:0000256" key="8">
    <source>
        <dbReference type="ARBA" id="ARBA00023157"/>
    </source>
</evidence>
<keyword evidence="8" id="KW-1015">Disulfide bond</keyword>
<dbReference type="Gene3D" id="3.20.20.80">
    <property type="entry name" value="Glycosidases"/>
    <property type="match status" value="2"/>
</dbReference>
<dbReference type="FunFam" id="3.20.20.80:FF:000120">
    <property type="entry name" value="Alpha-amylase A"/>
    <property type="match status" value="1"/>
</dbReference>
<dbReference type="InterPro" id="IPR006047">
    <property type="entry name" value="GH13_cat_dom"/>
</dbReference>
<dbReference type="GO" id="GO:0016052">
    <property type="term" value="P:carbohydrate catabolic process"/>
    <property type="evidence" value="ECO:0007669"/>
    <property type="project" value="InterPro"/>
</dbReference>
<dbReference type="Gene3D" id="2.60.40.1180">
    <property type="entry name" value="Golgi alpha-mannosidase II"/>
    <property type="match status" value="2"/>
</dbReference>
<evidence type="ECO:0000256" key="9">
    <source>
        <dbReference type="ARBA" id="ARBA00023180"/>
    </source>
</evidence>
<dbReference type="GO" id="GO:0004556">
    <property type="term" value="F:alpha-amylase activity"/>
    <property type="evidence" value="ECO:0007669"/>
    <property type="project" value="UniProtKB-EC"/>
</dbReference>
<dbReference type="PRINTS" id="PR00110">
    <property type="entry name" value="ALPHAAMYLASE"/>
</dbReference>
<gene>
    <name evidence="15" type="ORF">PEBR_09415</name>
</gene>
<dbReference type="SUPFAM" id="SSF51445">
    <property type="entry name" value="(Trans)glycosidases"/>
    <property type="match status" value="2"/>
</dbReference>
<protein>
    <recommendedName>
        <fullName evidence="4">alpha-amylase</fullName>
        <ecNumber evidence="4">3.2.1.1</ecNumber>
    </recommendedName>
</protein>
<comment type="caution">
    <text evidence="15">The sequence shown here is derived from an EMBL/GenBank/DDBJ whole genome shotgun (WGS) entry which is preliminary data.</text>
</comment>
<name>A0A1S9S1V0_PENBI</name>
<evidence type="ECO:0000256" key="5">
    <source>
        <dbReference type="ARBA" id="ARBA00022723"/>
    </source>
</evidence>
<dbReference type="SUPFAM" id="SSF51011">
    <property type="entry name" value="Glycosyl hydrolase domain"/>
    <property type="match status" value="2"/>
</dbReference>
<keyword evidence="7" id="KW-0106">Calcium</keyword>
<dbReference type="NCBIfam" id="NF006969">
    <property type="entry name" value="PRK09441.1-2"/>
    <property type="match status" value="1"/>
</dbReference>
<keyword evidence="9" id="KW-0325">Glycoprotein</keyword>
<feature type="signal peptide" evidence="13">
    <location>
        <begin position="1"/>
        <end position="25"/>
    </location>
</feature>
<dbReference type="Proteomes" id="UP000190744">
    <property type="component" value="Unassembled WGS sequence"/>
</dbReference>
<dbReference type="EMBL" id="LJBN01000001">
    <property type="protein sequence ID" value="OOQ91764.1"/>
    <property type="molecule type" value="Genomic_DNA"/>
</dbReference>
<dbReference type="GO" id="GO:0005509">
    <property type="term" value="F:calcium ion binding"/>
    <property type="evidence" value="ECO:0007669"/>
    <property type="project" value="InterPro"/>
</dbReference>
<evidence type="ECO:0000256" key="2">
    <source>
        <dbReference type="ARBA" id="ARBA00001913"/>
    </source>
</evidence>
<reference evidence="16" key="1">
    <citation type="submission" date="2015-09" db="EMBL/GenBank/DDBJ databases">
        <authorList>
            <person name="Fill T.P."/>
            <person name="Baretta J.F."/>
            <person name="de Almeida L.G."/>
            <person name="Rocha M."/>
            <person name="de Souza D.H."/>
            <person name="Malavazi I."/>
            <person name="Cerdeira L.T."/>
            <person name="Hong H."/>
            <person name="Samborskyy M."/>
            <person name="de Vasconcelos A.T."/>
            <person name="Leadlay P."/>
            <person name="Rodrigues-Filho E."/>
        </authorList>
    </citation>
    <scope>NUCLEOTIDE SEQUENCE [LARGE SCALE GENOMIC DNA]</scope>
    <source>
        <strain evidence="16">LaBioMMi 136</strain>
    </source>
</reference>
<dbReference type="SMART" id="SM00642">
    <property type="entry name" value="Aamy"/>
    <property type="match status" value="2"/>
</dbReference>
<evidence type="ECO:0000259" key="14">
    <source>
        <dbReference type="SMART" id="SM00642"/>
    </source>
</evidence>
<evidence type="ECO:0000256" key="13">
    <source>
        <dbReference type="SAM" id="SignalP"/>
    </source>
</evidence>
<evidence type="ECO:0000256" key="3">
    <source>
        <dbReference type="ARBA" id="ARBA00008061"/>
    </source>
</evidence>
<dbReference type="EC" id="3.2.1.1" evidence="4"/>